<evidence type="ECO:0000256" key="12">
    <source>
        <dbReference type="ARBA" id="ARBA00035485"/>
    </source>
</evidence>
<evidence type="ECO:0000256" key="8">
    <source>
        <dbReference type="ARBA" id="ARBA00023274"/>
    </source>
</evidence>
<dbReference type="STRING" id="195883.A0A482X7Z2"/>
<dbReference type="GO" id="GO:0005634">
    <property type="term" value="C:nucleus"/>
    <property type="evidence" value="ECO:0007669"/>
    <property type="project" value="UniProtKB-SubCell"/>
</dbReference>
<comment type="function">
    <text evidence="13">Acts as a negative regulator of G1 to S cell cycle phase progression by inhibiting cyclin-dependent kinases. Inhibitory effects are additive with GADD45 proteins but also occur in the absence of GADD45 proteins. Acts as a repressor of the orphan nuclear receptor NR4A1 by inhibiting AB domain-mediated transcriptional activity. May be involved in the hormone-mediated regulation of NR4A1 transcriptional activity. May play a role in mitochondrial protein synthesis.</text>
</comment>
<keyword evidence="7" id="KW-0539">Nucleus</keyword>
<dbReference type="GO" id="GO:0005739">
    <property type="term" value="C:mitochondrion"/>
    <property type="evidence" value="ECO:0007669"/>
    <property type="project" value="UniProtKB-SubCell"/>
</dbReference>
<accession>A0A482X7Z2</accession>
<evidence type="ECO:0000256" key="6">
    <source>
        <dbReference type="ARBA" id="ARBA00023128"/>
    </source>
</evidence>
<evidence type="ECO:0000256" key="5">
    <source>
        <dbReference type="ARBA" id="ARBA00023054"/>
    </source>
</evidence>
<gene>
    <name evidence="15" type="ORF">LSTR_LSTR005672</name>
</gene>
<dbReference type="GO" id="GO:1990904">
    <property type="term" value="C:ribonucleoprotein complex"/>
    <property type="evidence" value="ECO:0007669"/>
    <property type="project" value="UniProtKB-KW"/>
</dbReference>
<dbReference type="OrthoDB" id="6247992at2759"/>
<dbReference type="FunCoup" id="A0A482X7Z2">
    <property type="interactions" value="523"/>
</dbReference>
<dbReference type="InParanoid" id="A0A482X7Z2"/>
<dbReference type="InterPro" id="IPR018472">
    <property type="entry name" value="Ribosomal_mL64"/>
</dbReference>
<evidence type="ECO:0000256" key="3">
    <source>
        <dbReference type="ARBA" id="ARBA00005421"/>
    </source>
</evidence>
<feature type="coiled-coil region" evidence="14">
    <location>
        <begin position="180"/>
        <end position="237"/>
    </location>
</feature>
<keyword evidence="9" id="KW-0131">Cell cycle</keyword>
<evidence type="ECO:0000256" key="11">
    <source>
        <dbReference type="ARBA" id="ARBA00035184"/>
    </source>
</evidence>
<name>A0A482X7Z2_LAOST</name>
<dbReference type="Pfam" id="PF10147">
    <property type="entry name" value="CR6_interact"/>
    <property type="match status" value="1"/>
</dbReference>
<comment type="similarity">
    <text evidence="3">Belongs to the mitochondrion-specific ribosomal protein mL64 family.</text>
</comment>
<evidence type="ECO:0000256" key="10">
    <source>
        <dbReference type="ARBA" id="ARBA00030700"/>
    </source>
</evidence>
<dbReference type="PANTHER" id="PTHR31761:SF1">
    <property type="entry name" value="LARGE RIBOSOMAL SUBUNIT PROTEIN ML64"/>
    <property type="match status" value="1"/>
</dbReference>
<evidence type="ECO:0000256" key="14">
    <source>
        <dbReference type="SAM" id="Coils"/>
    </source>
</evidence>
<keyword evidence="16" id="KW-1185">Reference proteome</keyword>
<evidence type="ECO:0000256" key="1">
    <source>
        <dbReference type="ARBA" id="ARBA00004123"/>
    </source>
</evidence>
<dbReference type="PANTHER" id="PTHR31761">
    <property type="entry name" value="GROWTH ARREST AND DNA DAMAGE-INDUCIBLE PROTEINS-INTERACTING PROTEIN 1 GADD45GIP1"/>
    <property type="match status" value="1"/>
</dbReference>
<organism evidence="15 16">
    <name type="scientific">Laodelphax striatellus</name>
    <name type="common">Small brown planthopper</name>
    <name type="synonym">Delphax striatella</name>
    <dbReference type="NCBI Taxonomy" id="195883"/>
    <lineage>
        <taxon>Eukaryota</taxon>
        <taxon>Metazoa</taxon>
        <taxon>Ecdysozoa</taxon>
        <taxon>Arthropoda</taxon>
        <taxon>Hexapoda</taxon>
        <taxon>Insecta</taxon>
        <taxon>Pterygota</taxon>
        <taxon>Neoptera</taxon>
        <taxon>Paraneoptera</taxon>
        <taxon>Hemiptera</taxon>
        <taxon>Auchenorrhyncha</taxon>
        <taxon>Fulgoroidea</taxon>
        <taxon>Delphacidae</taxon>
        <taxon>Criomorphinae</taxon>
        <taxon>Laodelphax</taxon>
    </lineage>
</organism>
<dbReference type="EMBL" id="QKKF02016051">
    <property type="protein sequence ID" value="RZF41904.1"/>
    <property type="molecule type" value="Genomic_DNA"/>
</dbReference>
<dbReference type="SMR" id="A0A482X7Z2"/>
<sequence>MALLFESKLSKLKDILSVFRYGSVRLSSNDASLANVPEDPIEDEHELERRQREEMIEMKRNVSRLQPSHRNIVHDQLPYPEPQAKYHLTERYRRRMYGRYGSASGVYPGIMWPTVKDIEERKEYESFKYPNTIQEMVKNQVDEILDREDKINKRQEQIKANMKKLEQWIKELHSKRAHKMKAALAEREKKERLIEEVRRHFGFTVDPREERFQEMMLKKEREERRMAKEQRKQLREEKYLAELMSESGKKG</sequence>
<evidence type="ECO:0000256" key="2">
    <source>
        <dbReference type="ARBA" id="ARBA00004173"/>
    </source>
</evidence>
<keyword evidence="8" id="KW-0687">Ribonucleoprotein</keyword>
<protein>
    <recommendedName>
        <fullName evidence="11">Large ribosomal subunit protein mL64</fullName>
    </recommendedName>
    <alternativeName>
        <fullName evidence="10">39S ribosomal protein L59, mitochondrial</fullName>
    </alternativeName>
    <alternativeName>
        <fullName evidence="12">Growth arrest and DNA damage-inducible proteins-interacting protein 1</fullName>
    </alternativeName>
</protein>
<dbReference type="InterPro" id="IPR043035">
    <property type="entry name" value="Ribosomal_mL64_sf"/>
</dbReference>
<dbReference type="Gene3D" id="6.10.280.120">
    <property type="entry name" value="Growth arrest and DNA-damage-inducible proteins-interacting protein 1"/>
    <property type="match status" value="1"/>
</dbReference>
<dbReference type="Proteomes" id="UP000291343">
    <property type="component" value="Unassembled WGS sequence"/>
</dbReference>
<comment type="caution">
    <text evidence="15">The sequence shown here is derived from an EMBL/GenBank/DDBJ whole genome shotgun (WGS) entry which is preliminary data.</text>
</comment>
<evidence type="ECO:0000256" key="13">
    <source>
        <dbReference type="ARBA" id="ARBA00060144"/>
    </source>
</evidence>
<proteinExistence type="inferred from homology"/>
<keyword evidence="6" id="KW-0496">Mitochondrion</keyword>
<evidence type="ECO:0000313" key="16">
    <source>
        <dbReference type="Proteomes" id="UP000291343"/>
    </source>
</evidence>
<dbReference type="AlphaFoldDB" id="A0A482X7Z2"/>
<evidence type="ECO:0000256" key="4">
    <source>
        <dbReference type="ARBA" id="ARBA00022980"/>
    </source>
</evidence>
<evidence type="ECO:0000256" key="7">
    <source>
        <dbReference type="ARBA" id="ARBA00023242"/>
    </source>
</evidence>
<evidence type="ECO:0000313" key="15">
    <source>
        <dbReference type="EMBL" id="RZF41904.1"/>
    </source>
</evidence>
<dbReference type="GO" id="GO:0005840">
    <property type="term" value="C:ribosome"/>
    <property type="evidence" value="ECO:0007669"/>
    <property type="project" value="UniProtKB-KW"/>
</dbReference>
<evidence type="ECO:0000256" key="9">
    <source>
        <dbReference type="ARBA" id="ARBA00023306"/>
    </source>
</evidence>
<comment type="subcellular location">
    <subcellularLocation>
        <location evidence="2">Mitochondrion</location>
    </subcellularLocation>
    <subcellularLocation>
        <location evidence="1">Nucleus</location>
    </subcellularLocation>
</comment>
<keyword evidence="5 14" id="KW-0175">Coiled coil</keyword>
<reference evidence="15 16" key="1">
    <citation type="journal article" date="2017" name="Gigascience">
        <title>Genome sequence of the small brown planthopper, Laodelphax striatellus.</title>
        <authorList>
            <person name="Zhu J."/>
            <person name="Jiang F."/>
            <person name="Wang X."/>
            <person name="Yang P."/>
            <person name="Bao Y."/>
            <person name="Zhao W."/>
            <person name="Wang W."/>
            <person name="Lu H."/>
            <person name="Wang Q."/>
            <person name="Cui N."/>
            <person name="Li J."/>
            <person name="Chen X."/>
            <person name="Luo L."/>
            <person name="Yu J."/>
            <person name="Kang L."/>
            <person name="Cui F."/>
        </authorList>
    </citation>
    <scope>NUCLEOTIDE SEQUENCE [LARGE SCALE GENOMIC DNA]</scope>
    <source>
        <strain evidence="15">Lst14</strain>
    </source>
</reference>
<keyword evidence="4" id="KW-0689">Ribosomal protein</keyword>